<dbReference type="Proteomes" id="UP001597506">
    <property type="component" value="Unassembled WGS sequence"/>
</dbReference>
<evidence type="ECO:0000313" key="1">
    <source>
        <dbReference type="EMBL" id="MFD2681074.1"/>
    </source>
</evidence>
<accession>A0ABW5RRK5</accession>
<dbReference type="EMBL" id="JBHUMF010000023">
    <property type="protein sequence ID" value="MFD2681074.1"/>
    <property type="molecule type" value="Genomic_DNA"/>
</dbReference>
<comment type="caution">
    <text evidence="1">The sequence shown here is derived from an EMBL/GenBank/DDBJ whole genome shotgun (WGS) entry which is preliminary data.</text>
</comment>
<sequence>MKACALCNGIFQYKGECPECGHSTIDQGRYYDYYDDYSAYMDIEQIQLADGIPNSSCTDNCLHLFSCMNCGQEEGKEIPLNEF</sequence>
<dbReference type="RefSeq" id="WP_377934966.1">
    <property type="nucleotide sequence ID" value="NZ_JBHUMF010000023.1"/>
</dbReference>
<name>A0ABW5RRK5_9BACI</name>
<gene>
    <name evidence="1" type="ORF">ACFSUL_09985</name>
</gene>
<keyword evidence="2" id="KW-1185">Reference proteome</keyword>
<protein>
    <submittedName>
        <fullName evidence="1">Uncharacterized protein</fullName>
    </submittedName>
</protein>
<proteinExistence type="predicted"/>
<organism evidence="1 2">
    <name type="scientific">Bacillus seohaeanensis</name>
    <dbReference type="NCBI Taxonomy" id="284580"/>
    <lineage>
        <taxon>Bacteria</taxon>
        <taxon>Bacillati</taxon>
        <taxon>Bacillota</taxon>
        <taxon>Bacilli</taxon>
        <taxon>Bacillales</taxon>
        <taxon>Bacillaceae</taxon>
        <taxon>Bacillus</taxon>
    </lineage>
</organism>
<reference evidence="2" key="1">
    <citation type="journal article" date="2019" name="Int. J. Syst. Evol. Microbiol.">
        <title>The Global Catalogue of Microorganisms (GCM) 10K type strain sequencing project: providing services to taxonomists for standard genome sequencing and annotation.</title>
        <authorList>
            <consortium name="The Broad Institute Genomics Platform"/>
            <consortium name="The Broad Institute Genome Sequencing Center for Infectious Disease"/>
            <person name="Wu L."/>
            <person name="Ma J."/>
        </authorList>
    </citation>
    <scope>NUCLEOTIDE SEQUENCE [LARGE SCALE GENOMIC DNA]</scope>
    <source>
        <strain evidence="2">KCTC 3913</strain>
    </source>
</reference>
<evidence type="ECO:0000313" key="2">
    <source>
        <dbReference type="Proteomes" id="UP001597506"/>
    </source>
</evidence>